<dbReference type="InterPro" id="IPR001173">
    <property type="entry name" value="Glyco_trans_2-like"/>
</dbReference>
<feature type="domain" description="Glycosyltransferase 2-like" evidence="1">
    <location>
        <begin position="10"/>
        <end position="167"/>
    </location>
</feature>
<dbReference type="EMBL" id="CP046400">
    <property type="protein sequence ID" value="QGY39166.1"/>
    <property type="molecule type" value="Genomic_DNA"/>
</dbReference>
<reference evidence="2 3" key="1">
    <citation type="submission" date="2019-11" db="EMBL/GenBank/DDBJ databases">
        <authorList>
            <person name="Zheng R.K."/>
            <person name="Sun C.M."/>
        </authorList>
    </citation>
    <scope>NUCLEOTIDE SEQUENCE [LARGE SCALE GENOMIC DNA]</scope>
    <source>
        <strain evidence="2 3">SRB007</strain>
    </source>
</reference>
<keyword evidence="3" id="KW-1185">Reference proteome</keyword>
<dbReference type="KEGG" id="psel:GM415_03185"/>
<accession>A0A6I6J8L0</accession>
<dbReference type="PANTHER" id="PTHR22916">
    <property type="entry name" value="GLYCOSYLTRANSFERASE"/>
    <property type="match status" value="1"/>
</dbReference>
<evidence type="ECO:0000259" key="1">
    <source>
        <dbReference type="Pfam" id="PF00535"/>
    </source>
</evidence>
<dbReference type="Gene3D" id="3.90.550.10">
    <property type="entry name" value="Spore Coat Polysaccharide Biosynthesis Protein SpsA, Chain A"/>
    <property type="match status" value="1"/>
</dbReference>
<dbReference type="GO" id="GO:0016758">
    <property type="term" value="F:hexosyltransferase activity"/>
    <property type="evidence" value="ECO:0007669"/>
    <property type="project" value="UniProtKB-ARBA"/>
</dbReference>
<evidence type="ECO:0000313" key="2">
    <source>
        <dbReference type="EMBL" id="QGY39166.1"/>
    </source>
</evidence>
<gene>
    <name evidence="2" type="ORF">GM415_03185</name>
</gene>
<proteinExistence type="predicted"/>
<dbReference type="SUPFAM" id="SSF53448">
    <property type="entry name" value="Nucleotide-diphospho-sugar transferases"/>
    <property type="match status" value="1"/>
</dbReference>
<sequence>MWRGNGVKCSIVITTYNYGRYIQCALDSAIGQTYDNTEIVVIDDGSQDNSAELIKPYVDRYGVKYVYQENAGQTVAKNRGVRESSGEVIAFLDADDMWDSTKLEKMIPLFDNPDVAVVYSKRRLLDPDGAISEYNHPPLYRGRILNRIYVDNFICFSSSMVRRTSLELIGGFDETLSMGIDYDLWIRMAQAYEFDFLDECLTYYRVGHGNMSDNREKRILSAFNIMKRHLRDKKIRRGLAVPAILEAWGMTCCTYAMFQKSRQKSAKAAGLMLASLAMYPISTRSWKAALRMVLPDKVISLLKYLVKPGEKTC</sequence>
<keyword evidence="2" id="KW-0808">Transferase</keyword>
<organism evidence="2 3">
    <name type="scientific">Pseudodesulfovibrio cashew</name>
    <dbReference type="NCBI Taxonomy" id="2678688"/>
    <lineage>
        <taxon>Bacteria</taxon>
        <taxon>Pseudomonadati</taxon>
        <taxon>Thermodesulfobacteriota</taxon>
        <taxon>Desulfovibrionia</taxon>
        <taxon>Desulfovibrionales</taxon>
        <taxon>Desulfovibrionaceae</taxon>
    </lineage>
</organism>
<dbReference type="InterPro" id="IPR029044">
    <property type="entry name" value="Nucleotide-diphossugar_trans"/>
</dbReference>
<dbReference type="Pfam" id="PF00535">
    <property type="entry name" value="Glycos_transf_2"/>
    <property type="match status" value="1"/>
</dbReference>
<evidence type="ECO:0000313" key="3">
    <source>
        <dbReference type="Proteomes" id="UP000428328"/>
    </source>
</evidence>
<dbReference type="Proteomes" id="UP000428328">
    <property type="component" value="Chromosome"/>
</dbReference>
<dbReference type="PANTHER" id="PTHR22916:SF3">
    <property type="entry name" value="UDP-GLCNAC:BETAGAL BETA-1,3-N-ACETYLGLUCOSAMINYLTRANSFERASE-LIKE PROTEIN 1"/>
    <property type="match status" value="1"/>
</dbReference>
<protein>
    <submittedName>
        <fullName evidence="2">Glycosyltransferase</fullName>
    </submittedName>
</protein>
<name>A0A6I6J8L0_9BACT</name>
<dbReference type="AlphaFoldDB" id="A0A6I6J8L0"/>